<evidence type="ECO:0000313" key="3">
    <source>
        <dbReference type="Proteomes" id="UP001189429"/>
    </source>
</evidence>
<gene>
    <name evidence="2" type="ORF">PCOR1329_LOCUS13821</name>
</gene>
<comment type="caution">
    <text evidence="2">The sequence shown here is derived from an EMBL/GenBank/DDBJ whole genome shotgun (WGS) entry which is preliminary data.</text>
</comment>
<reference evidence="2" key="1">
    <citation type="submission" date="2023-10" db="EMBL/GenBank/DDBJ databases">
        <authorList>
            <person name="Chen Y."/>
            <person name="Shah S."/>
            <person name="Dougan E. K."/>
            <person name="Thang M."/>
            <person name="Chan C."/>
        </authorList>
    </citation>
    <scope>NUCLEOTIDE SEQUENCE [LARGE SCALE GENOMIC DNA]</scope>
</reference>
<protein>
    <submittedName>
        <fullName evidence="2">Uncharacterized protein</fullName>
    </submittedName>
</protein>
<organism evidence="2 3">
    <name type="scientific">Prorocentrum cordatum</name>
    <dbReference type="NCBI Taxonomy" id="2364126"/>
    <lineage>
        <taxon>Eukaryota</taxon>
        <taxon>Sar</taxon>
        <taxon>Alveolata</taxon>
        <taxon>Dinophyceae</taxon>
        <taxon>Prorocentrales</taxon>
        <taxon>Prorocentraceae</taxon>
        <taxon>Prorocentrum</taxon>
    </lineage>
</organism>
<accession>A0ABN9QVE2</accession>
<sequence length="925" mass="98590">MTRVITIQMIGAVREMREEPQVEDAKTHALEGDFTETRKEQLEQIARCGNIIVKVIPIKDATSKILTGELVDAYPAGGSRQSRWTTRGFEQQVNGRENFVAAAPSLPHLKAMLANAELRDHAVAFGDGSGAFYQAPLTEGRIFLEPPPEAGAPEGHVWEALCACPGLEGAPKAWGDHGANAMEELAMVNGATATGHAGGNGRGGYAFSGKTSLIDDILKELGLEAAKPSVLPETKNEVHVKSDEVKLDMKGLRRLKKMARCLAGARDYKVQLVPDKGGTAEWMEKTVPLVISDSSSALHIAKERGPGKVDHVGVRFLELQQWSVAVWDMVRQQMFQFLTKICNRKLYSKQGVELLSMLLTLPEWTDGDVVDEAAVMRVLDVQVSAGREGSQASSKDGFKELPGDAKLNETKLGEAQSSEHPGSPEGSEEYLRMGRDWSAVVESCSNVLSDISSPSHLQRDEKNESMSNFLDVSFPDSEGEAEVFVTLEAASPNEGDVLAAPAAINADRRKTWRRNRDRKRQLKWADSSTTSPRPAVARLAIDSWSGRKEGAVTAFADLAHASVVDSFAAILQTSPQKTVVCLTVDPGAAIVGAAAGQESVGEPGACERAISEIASVTGPPKDAGDSSSSKALAAADSSAARAPAGAGESLDWPAPPPPPFVTDGRGEAAADSDPDATSAREGPGGAALAGGPEDVDAPSTQGARRPFPSQLAHPMALANAPAQVATQKGAIHVIDRNDPQAAENLQASISYQWHRRGSRQPGTAPSSRGIAGQLPRPRPLLSQTLQHSLHAEGPWTRRRQRPRRPGRVEARGSRLGSRRRGAGRACRGATELGSEVGAPEDDSLALPALVGVGSFEESCRWMDHVSQNACPRAQELSLRVRRMCGLPSSLPLLPSSSPPSVSSSPSCFSPALPHGEDWAWRRGAV</sequence>
<name>A0ABN9QVE2_9DINO</name>
<evidence type="ECO:0000313" key="2">
    <source>
        <dbReference type="EMBL" id="CAK0808133.1"/>
    </source>
</evidence>
<evidence type="ECO:0000256" key="1">
    <source>
        <dbReference type="SAM" id="MobiDB-lite"/>
    </source>
</evidence>
<dbReference type="Proteomes" id="UP001189429">
    <property type="component" value="Unassembled WGS sequence"/>
</dbReference>
<proteinExistence type="predicted"/>
<feature type="region of interest" description="Disordered" evidence="1">
    <location>
        <begin position="615"/>
        <end position="707"/>
    </location>
</feature>
<feature type="region of interest" description="Disordered" evidence="1">
    <location>
        <begin position="754"/>
        <end position="834"/>
    </location>
</feature>
<feature type="compositionally biased region" description="Low complexity" evidence="1">
    <location>
        <begin position="669"/>
        <end position="679"/>
    </location>
</feature>
<feature type="compositionally biased region" description="Basic residues" evidence="1">
    <location>
        <begin position="796"/>
        <end position="805"/>
    </location>
</feature>
<keyword evidence="3" id="KW-1185">Reference proteome</keyword>
<feature type="compositionally biased region" description="Low complexity" evidence="1">
    <location>
        <begin position="625"/>
        <end position="649"/>
    </location>
</feature>
<dbReference type="EMBL" id="CAUYUJ010004102">
    <property type="protein sequence ID" value="CAK0808133.1"/>
    <property type="molecule type" value="Genomic_DNA"/>
</dbReference>